<name>A0A6J5ML35_9CAUD</name>
<proteinExistence type="predicted"/>
<reference evidence="1" key="1">
    <citation type="submission" date="2020-04" db="EMBL/GenBank/DDBJ databases">
        <authorList>
            <person name="Chiriac C."/>
            <person name="Salcher M."/>
            <person name="Ghai R."/>
            <person name="Kavagutti S V."/>
        </authorList>
    </citation>
    <scope>NUCLEOTIDE SEQUENCE</scope>
</reference>
<protein>
    <submittedName>
        <fullName evidence="1">Uncharacterized protein</fullName>
    </submittedName>
</protein>
<evidence type="ECO:0000313" key="1">
    <source>
        <dbReference type="EMBL" id="CAB4147248.1"/>
    </source>
</evidence>
<dbReference type="EMBL" id="LR796487">
    <property type="protein sequence ID" value="CAB4147248.1"/>
    <property type="molecule type" value="Genomic_DNA"/>
</dbReference>
<sequence length="86" mass="10085">MIKKQKVSVWVTVKIMADILEVTEPKQVMNTTLQNLFKDNEVLIDPKFRFIIPIQFDIHADDSDKSIYHKKLHPRDYMHLSFGGAK</sequence>
<accession>A0A6J5ML35</accession>
<gene>
    <name evidence="1" type="ORF">UFOVP432_20</name>
</gene>
<organism evidence="1">
    <name type="scientific">uncultured Caudovirales phage</name>
    <dbReference type="NCBI Taxonomy" id="2100421"/>
    <lineage>
        <taxon>Viruses</taxon>
        <taxon>Duplodnaviria</taxon>
        <taxon>Heunggongvirae</taxon>
        <taxon>Uroviricota</taxon>
        <taxon>Caudoviricetes</taxon>
        <taxon>Peduoviridae</taxon>
        <taxon>Maltschvirus</taxon>
        <taxon>Maltschvirus maltsch</taxon>
    </lineage>
</organism>